<name>A0ABT1C0G5_9HYPH</name>
<comment type="caution">
    <text evidence="4">The sequence shown here is derived from an EMBL/GenBank/DDBJ whole genome shotgun (WGS) entry which is preliminary data.</text>
</comment>
<dbReference type="Proteomes" id="UP001205906">
    <property type="component" value="Unassembled WGS sequence"/>
</dbReference>
<keyword evidence="5" id="KW-1185">Reference proteome</keyword>
<reference evidence="4 5" key="1">
    <citation type="submission" date="2022-06" db="EMBL/GenBank/DDBJ databases">
        <title>Mesorhizobium sp. strain RP14 Genome sequencing and assembly.</title>
        <authorList>
            <person name="Kim I."/>
        </authorList>
    </citation>
    <scope>NUCLEOTIDE SEQUENCE [LARGE SCALE GENOMIC DNA]</scope>
    <source>
        <strain evidence="5">RP14(2022)</strain>
    </source>
</reference>
<evidence type="ECO:0000313" key="5">
    <source>
        <dbReference type="Proteomes" id="UP001205906"/>
    </source>
</evidence>
<dbReference type="Gene3D" id="3.40.190.10">
    <property type="entry name" value="Periplasmic binding protein-like II"/>
    <property type="match status" value="2"/>
</dbReference>
<feature type="chain" id="PRO_5046349284" evidence="2">
    <location>
        <begin position="17"/>
        <end position="273"/>
    </location>
</feature>
<dbReference type="Pfam" id="PF00497">
    <property type="entry name" value="SBP_bac_3"/>
    <property type="match status" value="1"/>
</dbReference>
<feature type="domain" description="Solute-binding protein family 3/N-terminal" evidence="3">
    <location>
        <begin position="41"/>
        <end position="271"/>
    </location>
</feature>
<evidence type="ECO:0000256" key="1">
    <source>
        <dbReference type="ARBA" id="ARBA00022729"/>
    </source>
</evidence>
<evidence type="ECO:0000313" key="4">
    <source>
        <dbReference type="EMBL" id="MCO6048319.1"/>
    </source>
</evidence>
<gene>
    <name evidence="4" type="ORF">NGM99_00755</name>
</gene>
<dbReference type="SMART" id="SM00062">
    <property type="entry name" value="PBPb"/>
    <property type="match status" value="1"/>
</dbReference>
<dbReference type="InterPro" id="IPR001638">
    <property type="entry name" value="Solute-binding_3/MltF_N"/>
</dbReference>
<evidence type="ECO:0000259" key="3">
    <source>
        <dbReference type="SMART" id="SM00062"/>
    </source>
</evidence>
<accession>A0ABT1C0G5</accession>
<keyword evidence="1 2" id="KW-0732">Signal</keyword>
<dbReference type="PANTHER" id="PTHR35936:SF35">
    <property type="entry name" value="L-CYSTINE-BINDING PROTEIN TCYJ"/>
    <property type="match status" value="1"/>
</dbReference>
<evidence type="ECO:0000256" key="2">
    <source>
        <dbReference type="SAM" id="SignalP"/>
    </source>
</evidence>
<dbReference type="RefSeq" id="WP_252815137.1">
    <property type="nucleotide sequence ID" value="NZ_JAMXQS010000001.1"/>
</dbReference>
<protein>
    <submittedName>
        <fullName evidence="4">Transporter substrate-binding domain-containing protein</fullName>
    </submittedName>
</protein>
<dbReference type="PANTHER" id="PTHR35936">
    <property type="entry name" value="MEMBRANE-BOUND LYTIC MUREIN TRANSGLYCOSYLASE F"/>
    <property type="match status" value="1"/>
</dbReference>
<proteinExistence type="predicted"/>
<organism evidence="4 5">
    <name type="scientific">Mesorhizobium liriopis</name>
    <dbReference type="NCBI Taxonomy" id="2953882"/>
    <lineage>
        <taxon>Bacteria</taxon>
        <taxon>Pseudomonadati</taxon>
        <taxon>Pseudomonadota</taxon>
        <taxon>Alphaproteobacteria</taxon>
        <taxon>Hyphomicrobiales</taxon>
        <taxon>Phyllobacteriaceae</taxon>
        <taxon>Mesorhizobium</taxon>
    </lineage>
</organism>
<dbReference type="SUPFAM" id="SSF53850">
    <property type="entry name" value="Periplasmic binding protein-like II"/>
    <property type="match status" value="1"/>
</dbReference>
<sequence length="273" mass="29845">MAVLCAGLLLPGAAWAQEPKIPLLWEPRERLASPDLSALPRLRFLTSTDFPPFNAIDAQGQLSGFHIDLARAICAELKLGDKCQIQALPWSELRPALLRGEGEAIIAGVAANAEARETLGFTRPFLWFPARFVTLKDQLPAEPLVKSLHGKAVGVLAGGAHEKMLRAEFDGLDVKPYAKPEELYRDLREKKIAAIFGDGMRLSYWLAGEEGRGCCVFAGGPYLAPEYLGTGLSIAVKREDADLLAGLDYALQTIATNGRFTELYLRTFPVGFY</sequence>
<feature type="signal peptide" evidence="2">
    <location>
        <begin position="1"/>
        <end position="16"/>
    </location>
</feature>
<dbReference type="EMBL" id="JAMXQS010000001">
    <property type="protein sequence ID" value="MCO6048319.1"/>
    <property type="molecule type" value="Genomic_DNA"/>
</dbReference>